<evidence type="ECO:0000313" key="2">
    <source>
        <dbReference type="Proteomes" id="UP000184609"/>
    </source>
</evidence>
<sequence>MTFCIGIKTKNGLVGLSDSRITSGNETTSSKKVFTVNREKHSFFIMTSGLRSVRDKAITYFSEVIEKQDESFTKLFHAVNEFGNQVKVVAREDKEFLEEAGLHFNLFSIIGGQLEHDTEPKLYLLYPQGNWIEIRKGTPFVIIGNTGFGNPVLKRSLHHEDSLEYALRCAFLAFDATRISANDVDFPIDTVVLKNNEYFITEKRFDQKDLEHISAFWNNRLKNAIAELPADILNSAIGEEKQPVEKEEV</sequence>
<dbReference type="STRING" id="1073327.SAMN04488108_2186"/>
<keyword evidence="1" id="KW-0647">Proteasome</keyword>
<dbReference type="RefSeq" id="WP_073571849.1">
    <property type="nucleotide sequence ID" value="NZ_FRXN01000003.1"/>
</dbReference>
<protein>
    <submittedName>
        <fullName evidence="1">Putative proteasome-type protease</fullName>
    </submittedName>
</protein>
<reference evidence="2" key="1">
    <citation type="submission" date="2016-12" db="EMBL/GenBank/DDBJ databases">
        <authorList>
            <person name="Varghese N."/>
            <person name="Submissions S."/>
        </authorList>
    </citation>
    <scope>NUCLEOTIDE SEQUENCE [LARGE SCALE GENOMIC DNA]</scope>
    <source>
        <strain evidence="2">DSM 25035</strain>
    </source>
</reference>
<dbReference type="PIRSF" id="PIRSF009120">
    <property type="entry name" value="UCP009120_prtse"/>
    <property type="match status" value="1"/>
</dbReference>
<dbReference type="GO" id="GO:0005839">
    <property type="term" value="C:proteasome core complex"/>
    <property type="evidence" value="ECO:0007669"/>
    <property type="project" value="InterPro"/>
</dbReference>
<keyword evidence="2" id="KW-1185">Reference proteome</keyword>
<dbReference type="GO" id="GO:0008233">
    <property type="term" value="F:peptidase activity"/>
    <property type="evidence" value="ECO:0007669"/>
    <property type="project" value="UniProtKB-KW"/>
</dbReference>
<keyword evidence="1" id="KW-0645">Protease</keyword>
<dbReference type="Gene3D" id="3.60.20.10">
    <property type="entry name" value="Glutamine Phosphoribosylpyrophosphate, subunit 1, domain 1"/>
    <property type="match status" value="1"/>
</dbReference>
<dbReference type="InterPro" id="IPR001353">
    <property type="entry name" value="Proteasome_sua/b"/>
</dbReference>
<dbReference type="Pfam" id="PF00227">
    <property type="entry name" value="Proteasome"/>
    <property type="match status" value="1"/>
</dbReference>
<proteinExistence type="predicted"/>
<dbReference type="SUPFAM" id="SSF56235">
    <property type="entry name" value="N-terminal nucleophile aminohydrolases (Ntn hydrolases)"/>
    <property type="match status" value="1"/>
</dbReference>
<dbReference type="Proteomes" id="UP000184609">
    <property type="component" value="Unassembled WGS sequence"/>
</dbReference>
<accession>A0A1M7ZCG1</accession>
<dbReference type="OrthoDB" id="9786336at2"/>
<gene>
    <name evidence="1" type="ORF">SAMN04488108_2186</name>
</gene>
<evidence type="ECO:0000313" key="1">
    <source>
        <dbReference type="EMBL" id="SHO62601.1"/>
    </source>
</evidence>
<dbReference type="InterPro" id="IPR016545">
    <property type="entry name" value="UCP009120_prtse"/>
</dbReference>
<dbReference type="AlphaFoldDB" id="A0A1M7ZCG1"/>
<name>A0A1M7ZCG1_9BACT</name>
<organism evidence="1 2">
    <name type="scientific">Algoriphagus zhangzhouensis</name>
    <dbReference type="NCBI Taxonomy" id="1073327"/>
    <lineage>
        <taxon>Bacteria</taxon>
        <taxon>Pseudomonadati</taxon>
        <taxon>Bacteroidota</taxon>
        <taxon>Cytophagia</taxon>
        <taxon>Cytophagales</taxon>
        <taxon>Cyclobacteriaceae</taxon>
        <taxon>Algoriphagus</taxon>
    </lineage>
</organism>
<keyword evidence="1" id="KW-0378">Hydrolase</keyword>
<dbReference type="GO" id="GO:0051603">
    <property type="term" value="P:proteolysis involved in protein catabolic process"/>
    <property type="evidence" value="ECO:0007669"/>
    <property type="project" value="InterPro"/>
</dbReference>
<dbReference type="InterPro" id="IPR029055">
    <property type="entry name" value="Ntn_hydrolases_N"/>
</dbReference>
<dbReference type="EMBL" id="FRXN01000003">
    <property type="protein sequence ID" value="SHO62601.1"/>
    <property type="molecule type" value="Genomic_DNA"/>
</dbReference>